<gene>
    <name evidence="9" type="ORF">TTAC_LOCUS10058</name>
</gene>
<dbReference type="EC" id="2.4.2.12" evidence="6"/>
<comment type="similarity">
    <text evidence="1">Belongs to the NAPRTase family.</text>
</comment>
<keyword evidence="4" id="KW-0808">Transferase</keyword>
<evidence type="ECO:0000256" key="7">
    <source>
        <dbReference type="ARBA" id="ARBA00035036"/>
    </source>
</evidence>
<keyword evidence="10" id="KW-1185">Reference proteome</keyword>
<keyword evidence="3" id="KW-0328">Glycosyltransferase</keyword>
<comment type="pathway">
    <text evidence="5">Cofactor biosynthesis; NAD(+) biosynthesis; nicotinamide D-ribonucleotide from 5-phospho-alpha-D-ribose 1-diphosphate and nicotinamide: step 1/1.</text>
</comment>
<evidence type="ECO:0000313" key="9">
    <source>
        <dbReference type="EMBL" id="VDM35038.1"/>
    </source>
</evidence>
<dbReference type="STRING" id="6205.A0A0R3X948"/>
<organism evidence="11">
    <name type="scientific">Hydatigena taeniaeformis</name>
    <name type="common">Feline tapeworm</name>
    <name type="synonym">Taenia taeniaeformis</name>
    <dbReference type="NCBI Taxonomy" id="6205"/>
    <lineage>
        <taxon>Eukaryota</taxon>
        <taxon>Metazoa</taxon>
        <taxon>Spiralia</taxon>
        <taxon>Lophotrochozoa</taxon>
        <taxon>Platyhelminthes</taxon>
        <taxon>Cestoda</taxon>
        <taxon>Eucestoda</taxon>
        <taxon>Cyclophyllidea</taxon>
        <taxon>Taeniidae</taxon>
        <taxon>Hydatigera</taxon>
    </lineage>
</organism>
<evidence type="ECO:0000256" key="2">
    <source>
        <dbReference type="ARBA" id="ARBA00022642"/>
    </source>
</evidence>
<evidence type="ECO:0000313" key="10">
    <source>
        <dbReference type="Proteomes" id="UP000274429"/>
    </source>
</evidence>
<evidence type="ECO:0000259" key="8">
    <source>
        <dbReference type="Pfam" id="PF04095"/>
    </source>
</evidence>
<dbReference type="Pfam" id="PF04095">
    <property type="entry name" value="NAPRTase"/>
    <property type="match status" value="1"/>
</dbReference>
<dbReference type="GO" id="GO:0009435">
    <property type="term" value="P:NAD+ biosynthetic process"/>
    <property type="evidence" value="ECO:0007669"/>
    <property type="project" value="UniProtKB-UniPathway"/>
</dbReference>
<dbReference type="InterPro" id="IPR013785">
    <property type="entry name" value="Aldolase_TIM"/>
</dbReference>
<evidence type="ECO:0000256" key="1">
    <source>
        <dbReference type="ARBA" id="ARBA00010897"/>
    </source>
</evidence>
<accession>A0A0R3X948</accession>
<evidence type="ECO:0000313" key="11">
    <source>
        <dbReference type="WBParaSite" id="TTAC_0001007301-mRNA-1"/>
    </source>
</evidence>
<dbReference type="UniPathway" id="UPA00253"/>
<proteinExistence type="inferred from homology"/>
<dbReference type="GO" id="GO:0047280">
    <property type="term" value="F:nicotinamide phosphoribosyltransferase activity"/>
    <property type="evidence" value="ECO:0007669"/>
    <property type="project" value="UniProtKB-EC"/>
</dbReference>
<dbReference type="OrthoDB" id="193380at2759"/>
<dbReference type="InterPro" id="IPR016471">
    <property type="entry name" value="Nicotinamide_PRibTrfase"/>
</dbReference>
<name>A0A0R3X948_HYDTA</name>
<dbReference type="PANTHER" id="PTHR43816">
    <property type="entry name" value="NICOTINAMIDE PHOSPHORIBOSYLTRANSFERASE"/>
    <property type="match status" value="1"/>
</dbReference>
<keyword evidence="2" id="KW-0662">Pyridine nucleotide biosynthesis</keyword>
<dbReference type="EMBL" id="UYWX01021277">
    <property type="protein sequence ID" value="VDM35038.1"/>
    <property type="molecule type" value="Genomic_DNA"/>
</dbReference>
<protein>
    <recommendedName>
        <fullName evidence="7">Nicotinamide phosphoribosyltransferase</fullName>
        <ecNumber evidence="6">2.4.2.12</ecNumber>
    </recommendedName>
</protein>
<dbReference type="PANTHER" id="PTHR43816:SF1">
    <property type="entry name" value="NICOTINAMIDE PHOSPHORIBOSYLTRANSFERASE"/>
    <property type="match status" value="1"/>
</dbReference>
<dbReference type="WBParaSite" id="TTAC_0001007301-mRNA-1">
    <property type="protein sequence ID" value="TTAC_0001007301-mRNA-1"/>
    <property type="gene ID" value="TTAC_0001007301"/>
</dbReference>
<reference evidence="11" key="1">
    <citation type="submission" date="2017-02" db="UniProtKB">
        <authorList>
            <consortium name="WormBaseParasite"/>
        </authorList>
    </citation>
    <scope>IDENTIFICATION</scope>
</reference>
<evidence type="ECO:0000256" key="5">
    <source>
        <dbReference type="ARBA" id="ARBA00035007"/>
    </source>
</evidence>
<feature type="domain" description="Nicotinate/nicotinamide phosphoribosyltransferase" evidence="8">
    <location>
        <begin position="7"/>
        <end position="181"/>
    </location>
</feature>
<dbReference type="Gene3D" id="3.20.20.70">
    <property type="entry name" value="Aldolase class I"/>
    <property type="match status" value="1"/>
</dbReference>
<dbReference type="Proteomes" id="UP000274429">
    <property type="component" value="Unassembled WGS sequence"/>
</dbReference>
<sequence>MECVLNTITVWREAGERDAYRNLLEKFPTGAVACVSDSYNIWNACEKIWGEDLHNLVVNREGTLVIRPDSGNPEKVVVQVLEILGQKFGYSLNNLGFKVLPPYLRLIQGDGINLESLGKILENVKAAGWSTINVSFGSGGALLQRLNRDTQKCAFKCSHAVINGKQVSASVSAAYDDDDDDGDESVYNICHINILPCRPVDVCKHPITDPQKHSKKGRLCLQRSASQNGFVTMEEGQGDLEKVSHFACGP</sequence>
<evidence type="ECO:0000256" key="4">
    <source>
        <dbReference type="ARBA" id="ARBA00022679"/>
    </source>
</evidence>
<dbReference type="AlphaFoldDB" id="A0A0R3X948"/>
<dbReference type="SUPFAM" id="SSF51690">
    <property type="entry name" value="Nicotinate/Quinolinate PRTase C-terminal domain-like"/>
    <property type="match status" value="1"/>
</dbReference>
<reference evidence="9 10" key="2">
    <citation type="submission" date="2018-11" db="EMBL/GenBank/DDBJ databases">
        <authorList>
            <consortium name="Pathogen Informatics"/>
        </authorList>
    </citation>
    <scope>NUCLEOTIDE SEQUENCE [LARGE SCALE GENOMIC DNA]</scope>
</reference>
<dbReference type="InterPro" id="IPR036068">
    <property type="entry name" value="Nicotinate_pribotase-like_C"/>
</dbReference>
<evidence type="ECO:0000256" key="6">
    <source>
        <dbReference type="ARBA" id="ARBA00035024"/>
    </source>
</evidence>
<evidence type="ECO:0000256" key="3">
    <source>
        <dbReference type="ARBA" id="ARBA00022676"/>
    </source>
</evidence>
<dbReference type="InterPro" id="IPR041525">
    <property type="entry name" value="N/Namide_PRibTrfase"/>
</dbReference>